<name>A0ABX0TTF8_9SPHN</name>
<organism evidence="4 5">
    <name type="scientific">Sphingomonas vulcanisoli</name>
    <dbReference type="NCBI Taxonomy" id="1658060"/>
    <lineage>
        <taxon>Bacteria</taxon>
        <taxon>Pseudomonadati</taxon>
        <taxon>Pseudomonadota</taxon>
        <taxon>Alphaproteobacteria</taxon>
        <taxon>Sphingomonadales</taxon>
        <taxon>Sphingomonadaceae</taxon>
        <taxon>Sphingomonas</taxon>
    </lineage>
</organism>
<dbReference type="Proteomes" id="UP000727456">
    <property type="component" value="Unassembled WGS sequence"/>
</dbReference>
<dbReference type="SUPFAM" id="SSF82171">
    <property type="entry name" value="DPP6 N-terminal domain-like"/>
    <property type="match status" value="1"/>
</dbReference>
<dbReference type="Gene3D" id="2.120.10.60">
    <property type="entry name" value="Tricorn protease N-terminal domain"/>
    <property type="match status" value="1"/>
</dbReference>
<evidence type="ECO:0000313" key="4">
    <source>
        <dbReference type="EMBL" id="NIJ08024.1"/>
    </source>
</evidence>
<dbReference type="InterPro" id="IPR011659">
    <property type="entry name" value="WD40"/>
</dbReference>
<dbReference type="EMBL" id="JAAOZC010000003">
    <property type="protein sequence ID" value="NIJ08024.1"/>
    <property type="molecule type" value="Genomic_DNA"/>
</dbReference>
<feature type="domain" description="Peptidase S9 prolyl oligopeptidase catalytic" evidence="3">
    <location>
        <begin position="412"/>
        <end position="611"/>
    </location>
</feature>
<dbReference type="SUPFAM" id="SSF53474">
    <property type="entry name" value="alpha/beta-Hydrolases"/>
    <property type="match status" value="1"/>
</dbReference>
<evidence type="ECO:0000259" key="3">
    <source>
        <dbReference type="Pfam" id="PF00326"/>
    </source>
</evidence>
<dbReference type="RefSeq" id="WP_243843342.1">
    <property type="nucleotide sequence ID" value="NZ_JAAOZC010000003.1"/>
</dbReference>
<dbReference type="GO" id="GO:0004177">
    <property type="term" value="F:aminopeptidase activity"/>
    <property type="evidence" value="ECO:0007669"/>
    <property type="project" value="UniProtKB-KW"/>
</dbReference>
<dbReference type="Pfam" id="PF00326">
    <property type="entry name" value="Peptidase_S9"/>
    <property type="match status" value="1"/>
</dbReference>
<evidence type="ECO:0000256" key="1">
    <source>
        <dbReference type="ARBA" id="ARBA00022801"/>
    </source>
</evidence>
<gene>
    <name evidence="4" type="ORF">FHS31_001634</name>
</gene>
<accession>A0ABX0TTF8</accession>
<keyword evidence="1" id="KW-0378">Hydrolase</keyword>
<dbReference type="PANTHER" id="PTHR42776">
    <property type="entry name" value="SERINE PEPTIDASE S9 FAMILY MEMBER"/>
    <property type="match status" value="1"/>
</dbReference>
<dbReference type="Gene3D" id="3.40.50.1820">
    <property type="entry name" value="alpha/beta hydrolase"/>
    <property type="match status" value="1"/>
</dbReference>
<keyword evidence="5" id="KW-1185">Reference proteome</keyword>
<evidence type="ECO:0000313" key="5">
    <source>
        <dbReference type="Proteomes" id="UP000727456"/>
    </source>
</evidence>
<keyword evidence="4" id="KW-0031">Aminopeptidase</keyword>
<dbReference type="Pfam" id="PF07676">
    <property type="entry name" value="PD40"/>
    <property type="match status" value="2"/>
</dbReference>
<evidence type="ECO:0000256" key="2">
    <source>
        <dbReference type="ARBA" id="ARBA00022825"/>
    </source>
</evidence>
<dbReference type="InterPro" id="IPR001375">
    <property type="entry name" value="Peptidase_S9_cat"/>
</dbReference>
<keyword evidence="4" id="KW-0645">Protease</keyword>
<comment type="caution">
    <text evidence="4">The sequence shown here is derived from an EMBL/GenBank/DDBJ whole genome shotgun (WGS) entry which is preliminary data.</text>
</comment>
<reference evidence="4 5" key="1">
    <citation type="submission" date="2020-03" db="EMBL/GenBank/DDBJ databases">
        <title>Genomic Encyclopedia of Type Strains, Phase III (KMG-III): the genomes of soil and plant-associated and newly described type strains.</title>
        <authorList>
            <person name="Whitman W."/>
        </authorList>
    </citation>
    <scope>NUCLEOTIDE SEQUENCE [LARGE SCALE GENOMIC DNA]</scope>
    <source>
        <strain evidence="4 5">CECT 8804</strain>
    </source>
</reference>
<dbReference type="InterPro" id="IPR011042">
    <property type="entry name" value="6-blade_b-propeller_TolB-like"/>
</dbReference>
<dbReference type="PANTHER" id="PTHR42776:SF27">
    <property type="entry name" value="DIPEPTIDYL PEPTIDASE FAMILY MEMBER 6"/>
    <property type="match status" value="1"/>
</dbReference>
<proteinExistence type="predicted"/>
<dbReference type="Gene3D" id="2.120.10.30">
    <property type="entry name" value="TolB, C-terminal domain"/>
    <property type="match status" value="1"/>
</dbReference>
<keyword evidence="2" id="KW-0720">Serine protease</keyword>
<dbReference type="InterPro" id="IPR029058">
    <property type="entry name" value="AB_hydrolase_fold"/>
</dbReference>
<protein>
    <submittedName>
        <fullName evidence="4">Dipeptidyl aminopeptidase/acylaminoacyl peptidase</fullName>
    </submittedName>
</protein>
<sequence length="611" mass="64766">MVHYSSVTLDPAGRVIASVESTQVKDAPSEGHGLLVLRDTNGKLIARQDPCATCRYASLAFSPDGATLAFVASGGGNATVYALAKGQVRKLTSVNGLAAGLRWSPDGKTIALLVTVGATKETGATQPGARQVGVIGEHEDSKRIATIPATGGPIAMVSPEGTFVYEYDWTPDGQGFVGTAAEGNGDNQWWVASLRAFPIAGPMRTIAAPKMQMNFPRVSPDGKSVAFIGGLMSDFGSVGGDIYSVPIAGGPPRNLTPDVKVTFTSLAWSRNQLLVSAIVSGSSAVGWLYPATGKLTLGAPSAESMAAGDAHVSLDRSGTRAAYVTESFTKAPSIAFGPIGVGKSITHDNDALTAAFVAHDIRWKSGGEEVQGWLLEPQGASATAKQPMITIIHGGPAAATMPRFIWGGNNEALLAHGYWLFQPNPRGSYGHGEAFVRANVKDFGGGDLEDDLAGIAAVEKQAPIDDDRLGIFGHSYGGFMTMWTVTHSKRFKAAVAGAGIADWVAYYGQNGIDQWMIPYFGASAYDDYATYDRLSPIRSIRRAATPTFIYVGERDVECPPAQSLEFWHGLRAMNVPTELVIYADEGHGIRKPANTADITNRMVGWFDRYLK</sequence>